<dbReference type="Gene3D" id="6.10.250.2860">
    <property type="match status" value="1"/>
</dbReference>
<dbReference type="HAMAP" id="MF_00900">
    <property type="entry name" value="GTPase_HflX"/>
    <property type="match status" value="1"/>
</dbReference>
<evidence type="ECO:0000313" key="9">
    <source>
        <dbReference type="Proteomes" id="UP001422074"/>
    </source>
</evidence>
<dbReference type="PRINTS" id="PR00326">
    <property type="entry name" value="GTP1OBG"/>
</dbReference>
<dbReference type="InterPro" id="IPR025121">
    <property type="entry name" value="GTPase_HflX_N"/>
</dbReference>
<keyword evidence="4 5" id="KW-0342">GTP-binding</keyword>
<evidence type="ECO:0000256" key="5">
    <source>
        <dbReference type="HAMAP-Rule" id="MF_00900"/>
    </source>
</evidence>
<evidence type="ECO:0000259" key="7">
    <source>
        <dbReference type="PROSITE" id="PS51705"/>
    </source>
</evidence>
<evidence type="ECO:0000256" key="3">
    <source>
        <dbReference type="ARBA" id="ARBA00022842"/>
    </source>
</evidence>
<keyword evidence="1" id="KW-0479">Metal-binding</keyword>
<dbReference type="InterPro" id="IPR042108">
    <property type="entry name" value="GTPase_HflX_N_sf"/>
</dbReference>
<dbReference type="InterPro" id="IPR032305">
    <property type="entry name" value="GTP-bd_M"/>
</dbReference>
<organism evidence="8 9">
    <name type="scientific">Sinomonas halotolerans</name>
    <dbReference type="NCBI Taxonomy" id="1644133"/>
    <lineage>
        <taxon>Bacteria</taxon>
        <taxon>Bacillati</taxon>
        <taxon>Actinomycetota</taxon>
        <taxon>Actinomycetes</taxon>
        <taxon>Micrococcales</taxon>
        <taxon>Micrococcaceae</taxon>
        <taxon>Sinomonas</taxon>
    </lineage>
</organism>
<evidence type="ECO:0000256" key="2">
    <source>
        <dbReference type="ARBA" id="ARBA00022741"/>
    </source>
</evidence>
<dbReference type="InterPro" id="IPR016496">
    <property type="entry name" value="GTPase_HflX"/>
</dbReference>
<dbReference type="Gene3D" id="3.40.50.11060">
    <property type="entry name" value="GTPase HflX, N-terminal domain"/>
    <property type="match status" value="1"/>
</dbReference>
<comment type="function">
    <text evidence="5">GTPase that associates with the 50S ribosomal subunit and may have a role during protein synthesis or ribosome biogenesis.</text>
</comment>
<feature type="region of interest" description="Disordered" evidence="6">
    <location>
        <begin position="39"/>
        <end position="65"/>
    </location>
</feature>
<keyword evidence="5" id="KW-0963">Cytoplasm</keyword>
<dbReference type="SUPFAM" id="SSF52540">
    <property type="entry name" value="P-loop containing nucleoside triphosphate hydrolases"/>
    <property type="match status" value="1"/>
</dbReference>
<dbReference type="Pfam" id="PF01926">
    <property type="entry name" value="MMR_HSR1"/>
    <property type="match status" value="1"/>
</dbReference>
<gene>
    <name evidence="5 8" type="primary">hflX</name>
    <name evidence="8" type="ORF">ABCQ75_01365</name>
</gene>
<proteinExistence type="inferred from homology"/>
<dbReference type="Proteomes" id="UP001422074">
    <property type="component" value="Unassembled WGS sequence"/>
</dbReference>
<dbReference type="Pfam" id="PF16360">
    <property type="entry name" value="GTP-bdg_M"/>
    <property type="match status" value="1"/>
</dbReference>
<reference evidence="8 9" key="1">
    <citation type="submission" date="2024-05" db="EMBL/GenBank/DDBJ databases">
        <title>Sinomonas sp. nov., isolated from a waste landfill.</title>
        <authorList>
            <person name="Zhao Y."/>
        </authorList>
    </citation>
    <scope>NUCLEOTIDE SEQUENCE [LARGE SCALE GENOMIC DNA]</scope>
    <source>
        <strain evidence="8 9">CCTCC AB2014300</strain>
    </source>
</reference>
<comment type="similarity">
    <text evidence="5">Belongs to the TRAFAC class OBG-HflX-like GTPase superfamily. HflX GTPase family.</text>
</comment>
<dbReference type="PANTHER" id="PTHR10229">
    <property type="entry name" value="GTP-BINDING PROTEIN HFLX"/>
    <property type="match status" value="1"/>
</dbReference>
<feature type="domain" description="Hflx-type G" evidence="7">
    <location>
        <begin position="318"/>
        <end position="483"/>
    </location>
</feature>
<dbReference type="NCBIfam" id="TIGR03156">
    <property type="entry name" value="GTP_HflX"/>
    <property type="match status" value="1"/>
</dbReference>
<name>A0ABU9WVQ5_9MICC</name>
<evidence type="ECO:0000313" key="8">
    <source>
        <dbReference type="EMBL" id="MEN2743186.1"/>
    </source>
</evidence>
<keyword evidence="3" id="KW-0460">Magnesium</keyword>
<dbReference type="CDD" id="cd01878">
    <property type="entry name" value="HflX"/>
    <property type="match status" value="1"/>
</dbReference>
<dbReference type="InterPro" id="IPR027417">
    <property type="entry name" value="P-loop_NTPase"/>
</dbReference>
<keyword evidence="2 5" id="KW-0547">Nucleotide-binding</keyword>
<dbReference type="PROSITE" id="PS51705">
    <property type="entry name" value="G_HFLX"/>
    <property type="match status" value="1"/>
</dbReference>
<dbReference type="RefSeq" id="WP_345882646.1">
    <property type="nucleotide sequence ID" value="NZ_JBDFRB010000001.1"/>
</dbReference>
<feature type="compositionally biased region" description="Gly residues" evidence="6">
    <location>
        <begin position="49"/>
        <end position="59"/>
    </location>
</feature>
<feature type="compositionally biased region" description="Low complexity" evidence="6">
    <location>
        <begin position="39"/>
        <end position="48"/>
    </location>
</feature>
<dbReference type="InterPro" id="IPR006073">
    <property type="entry name" value="GTP-bd"/>
</dbReference>
<comment type="subunit">
    <text evidence="5">Monomer. Associates with the 50S ribosomal subunit.</text>
</comment>
<evidence type="ECO:0000256" key="4">
    <source>
        <dbReference type="ARBA" id="ARBA00023134"/>
    </source>
</evidence>
<dbReference type="EMBL" id="JBDFRB010000001">
    <property type="protein sequence ID" value="MEN2743186.1"/>
    <property type="molecule type" value="Genomic_DNA"/>
</dbReference>
<comment type="subcellular location">
    <subcellularLocation>
        <location evidence="5">Cytoplasm</location>
    </subcellularLocation>
    <text evidence="5">May associate with membranes.</text>
</comment>
<dbReference type="Pfam" id="PF13167">
    <property type="entry name" value="GTP-bdg_N"/>
    <property type="match status" value="1"/>
</dbReference>
<protein>
    <recommendedName>
        <fullName evidence="5">GTPase HflX</fullName>
    </recommendedName>
    <alternativeName>
        <fullName evidence="5">GTP-binding protein HflX</fullName>
    </alternativeName>
</protein>
<comment type="caution">
    <text evidence="8">The sequence shown here is derived from an EMBL/GenBank/DDBJ whole genome shotgun (WGS) entry which is preliminary data.</text>
</comment>
<dbReference type="Gene3D" id="3.40.50.300">
    <property type="entry name" value="P-loop containing nucleotide triphosphate hydrolases"/>
    <property type="match status" value="1"/>
</dbReference>
<dbReference type="PANTHER" id="PTHR10229:SF0">
    <property type="entry name" value="GTP-BINDING PROTEIN 6-RELATED"/>
    <property type="match status" value="1"/>
</dbReference>
<feature type="region of interest" description="Disordered" evidence="6">
    <location>
        <begin position="1"/>
        <end position="23"/>
    </location>
</feature>
<sequence length="539" mass="58113">MTDNQQGPRVPSDSGAESGDLSAADIRAVIDRILTTEDAASAKGAEAPGAGGDVAGGSAGSRRSLSGRAQALSALEFEHGDYDGEQRDLDERRALRRVAGLSTELEDVTEVEYRQLRLERVVLAGLWTEGTLEEAENSLRELAALAETAGSEVLDGVVQRRQKPDPGTFLGSGKALELRDIVMATGADTVVVDSELSPSQRRGLEDVVKVKVIDRTALILDIFAQHAKSREGKAQVELAQLEYLLPRLRGWGESMSRQAGGRVGAAGGGIGSRGPGETKIELDRRRIRTRMAKLRREIAGMKPARETKRANRKRNEVPSVAIAGYTNAGKSSLLNRLTDAGVLVENALFATLDPTVRRAETADGLPYTLADTVGFVRSLPTQLVEAFRSTLEEVADADLILHVVDASHPDPEGQIAAVREVFAEVDARKVPEIIVLNKADAADPFVLERLRQREKRHVVVSARTGEGIAELKQAISDAIPRPDVALTLLVPYSRGDVLNRLHESSSEIRSLDHVEQGTRVEVVVREDLAAELAPFAVDG</sequence>
<dbReference type="InterPro" id="IPR030394">
    <property type="entry name" value="G_HFLX_dom"/>
</dbReference>
<evidence type="ECO:0000256" key="1">
    <source>
        <dbReference type="ARBA" id="ARBA00022723"/>
    </source>
</evidence>
<keyword evidence="9" id="KW-1185">Reference proteome</keyword>
<evidence type="ECO:0000256" key="6">
    <source>
        <dbReference type="SAM" id="MobiDB-lite"/>
    </source>
</evidence>
<accession>A0ABU9WVQ5</accession>